<feature type="domain" description="Tyr recombinase" evidence="4">
    <location>
        <begin position="170"/>
        <end position="374"/>
    </location>
</feature>
<dbReference type="InterPro" id="IPR013762">
    <property type="entry name" value="Integrase-like_cat_sf"/>
</dbReference>
<dbReference type="InterPro" id="IPR002104">
    <property type="entry name" value="Integrase_catalytic"/>
</dbReference>
<dbReference type="Gene3D" id="1.10.150.130">
    <property type="match status" value="1"/>
</dbReference>
<reference evidence="5" key="1">
    <citation type="submission" date="2023-03" db="EMBL/GenBank/DDBJ databases">
        <authorList>
            <person name="Shen W."/>
            <person name="Cai J."/>
        </authorList>
    </citation>
    <scope>NUCLEOTIDE SEQUENCE</scope>
    <source>
        <strain evidence="5">K69-2</strain>
    </source>
</reference>
<comment type="similarity">
    <text evidence="1">Belongs to the 'phage' integrase family.</text>
</comment>
<evidence type="ECO:0000256" key="2">
    <source>
        <dbReference type="ARBA" id="ARBA00023125"/>
    </source>
</evidence>
<keyword evidence="3" id="KW-0233">DNA recombination</keyword>
<protein>
    <submittedName>
        <fullName evidence="5">Site-specific integrase</fullName>
    </submittedName>
</protein>
<evidence type="ECO:0000256" key="3">
    <source>
        <dbReference type="ARBA" id="ARBA00023172"/>
    </source>
</evidence>
<evidence type="ECO:0000259" key="4">
    <source>
        <dbReference type="PROSITE" id="PS51898"/>
    </source>
</evidence>
<dbReference type="PROSITE" id="PS51898">
    <property type="entry name" value="TYR_RECOMBINASE"/>
    <property type="match status" value="1"/>
</dbReference>
<dbReference type="CDD" id="cd01189">
    <property type="entry name" value="INT_ICEBs1_C_like"/>
    <property type="match status" value="1"/>
</dbReference>
<dbReference type="Gene3D" id="1.10.443.10">
    <property type="entry name" value="Intergrase catalytic core"/>
    <property type="match status" value="1"/>
</dbReference>
<dbReference type="GO" id="GO:0003677">
    <property type="term" value="F:DNA binding"/>
    <property type="evidence" value="ECO:0007669"/>
    <property type="project" value="UniProtKB-KW"/>
</dbReference>
<dbReference type="PANTHER" id="PTHR30349">
    <property type="entry name" value="PHAGE INTEGRASE-RELATED"/>
    <property type="match status" value="1"/>
</dbReference>
<evidence type="ECO:0000256" key="1">
    <source>
        <dbReference type="ARBA" id="ARBA00008857"/>
    </source>
</evidence>
<organism evidence="5 6">
    <name type="scientific">Enterococcus gallinarum</name>
    <dbReference type="NCBI Taxonomy" id="1353"/>
    <lineage>
        <taxon>Bacteria</taxon>
        <taxon>Bacillati</taxon>
        <taxon>Bacillota</taxon>
        <taxon>Bacilli</taxon>
        <taxon>Lactobacillales</taxon>
        <taxon>Enterococcaceae</taxon>
        <taxon>Enterococcus</taxon>
    </lineage>
</organism>
<dbReference type="SUPFAM" id="SSF56349">
    <property type="entry name" value="DNA breaking-rejoining enzymes"/>
    <property type="match status" value="1"/>
</dbReference>
<gene>
    <name evidence="5" type="ORF">P7E30_05380</name>
</gene>
<proteinExistence type="inferred from homology"/>
<dbReference type="GO" id="GO:0015074">
    <property type="term" value="P:DNA integration"/>
    <property type="evidence" value="ECO:0007669"/>
    <property type="project" value="InterPro"/>
</dbReference>
<dbReference type="Pfam" id="PF00589">
    <property type="entry name" value="Phage_integrase"/>
    <property type="match status" value="1"/>
</dbReference>
<keyword evidence="2" id="KW-0238">DNA-binding</keyword>
<accession>A0AAE4L024</accession>
<dbReference type="InterPro" id="IPR010998">
    <property type="entry name" value="Integrase_recombinase_N"/>
</dbReference>
<dbReference type="InterPro" id="IPR011010">
    <property type="entry name" value="DNA_brk_join_enz"/>
</dbReference>
<dbReference type="Proteomes" id="UP001183682">
    <property type="component" value="Unassembled WGS sequence"/>
</dbReference>
<dbReference type="GO" id="GO:0006310">
    <property type="term" value="P:DNA recombination"/>
    <property type="evidence" value="ECO:0007669"/>
    <property type="project" value="UniProtKB-KW"/>
</dbReference>
<name>A0AAE4L024_ENTGA</name>
<dbReference type="AlphaFoldDB" id="A0AAE4L024"/>
<comment type="caution">
    <text evidence="5">The sequence shown here is derived from an EMBL/GenBank/DDBJ whole genome shotgun (WGS) entry which is preliminary data.</text>
</comment>
<evidence type="ECO:0000313" key="6">
    <source>
        <dbReference type="Proteomes" id="UP001183682"/>
    </source>
</evidence>
<sequence length="381" mass="44544">MWVEDLGNGRYKFIERYKDPYSEKYKKKSVILTSNSAQASNKARKILDKRINEAVNEKKKERIMFHDAIDQWYESHKKPLRNSSKMAYSATIKTVKEMINSDVWMDNIDAPLLQAAFNKLDYSDEYMSTIKSIFNMVFEYARRMSYIDFNPMTDIIIKKRPKTREDFKKLENKYLEREEAEKLIEELYRRPSTYRLGRLAEFMFLTGMRVGEATAMQPNDFDIKNQRAFVNGSIDRTEGYRKGVKGPVKTNASYRTIDITQRTIDLVQRTIDEVSLDAIDNPKFKKLNYLFVTKNGVPVQINSFNLGLKKAGARIGLEHKNLSSHIFRHTHISWLAEKGYPLKAIMDRVGHEDSKITNQIYTHVTKNMRANILEDLEKDGL</sequence>
<evidence type="ECO:0000313" key="5">
    <source>
        <dbReference type="EMBL" id="MDT2689645.1"/>
    </source>
</evidence>
<dbReference type="EMBL" id="JARPZN010000002">
    <property type="protein sequence ID" value="MDT2689645.1"/>
    <property type="molecule type" value="Genomic_DNA"/>
</dbReference>
<dbReference type="PANTHER" id="PTHR30349:SF64">
    <property type="entry name" value="PROPHAGE INTEGRASE INTD-RELATED"/>
    <property type="match status" value="1"/>
</dbReference>
<dbReference type="InterPro" id="IPR050090">
    <property type="entry name" value="Tyrosine_recombinase_XerCD"/>
</dbReference>
<dbReference type="RefSeq" id="WP_311809784.1">
    <property type="nucleotide sequence ID" value="NZ_JARPZN010000002.1"/>
</dbReference>